<dbReference type="Gene3D" id="6.20.200.20">
    <property type="match status" value="1"/>
</dbReference>
<evidence type="ECO:0000259" key="3">
    <source>
        <dbReference type="PROSITE" id="PS50184"/>
    </source>
</evidence>
<dbReference type="EMBL" id="OV696689">
    <property type="protein sequence ID" value="CAH1261509.1"/>
    <property type="molecule type" value="Genomic_DNA"/>
</dbReference>
<dbReference type="PANTHER" id="PTHR46439">
    <property type="entry name" value="CYSTEINE-RICH MOTOR NEURON 1 PROTEIN"/>
    <property type="match status" value="1"/>
</dbReference>
<keyword evidence="6" id="KW-1185">Reference proteome</keyword>
<feature type="domain" description="VWFC" evidence="3">
    <location>
        <begin position="140"/>
        <end position="199"/>
    </location>
</feature>
<dbReference type="OrthoDB" id="9984807at2759"/>
<dbReference type="SMART" id="SM00214">
    <property type="entry name" value="VWC"/>
    <property type="match status" value="2"/>
</dbReference>
<dbReference type="InterPro" id="IPR001007">
    <property type="entry name" value="VWF_dom"/>
</dbReference>
<dbReference type="SUPFAM" id="SSF57184">
    <property type="entry name" value="Growth factor receptor domain"/>
    <property type="match status" value="1"/>
</dbReference>
<feature type="domain" description="VWFC" evidence="3">
    <location>
        <begin position="200"/>
        <end position="259"/>
    </location>
</feature>
<accession>A0A8K0ESU1</accession>
<protein>
    <submittedName>
        <fullName evidence="5">VWC2L protein</fullName>
    </submittedName>
</protein>
<feature type="signal peptide" evidence="2">
    <location>
        <begin position="1"/>
        <end position="21"/>
    </location>
</feature>
<dbReference type="GO" id="GO:0005576">
    <property type="term" value="C:extracellular region"/>
    <property type="evidence" value="ECO:0007669"/>
    <property type="project" value="InterPro"/>
</dbReference>
<feature type="chain" id="PRO_5035478666" evidence="2">
    <location>
        <begin position="22"/>
        <end position="273"/>
    </location>
</feature>
<sequence length="273" mass="28966">MRRNMAPSALLLLLAVGYASSLSLYCPCHMQADFTCPAPPTDCELTRDVCGCCDVCASLEGESCGNGHTGCAVGLMCVFPECEPSLQQVSGPDGFVLEMINPCIYMPWAPGTCRPRAKSQASDAVDTIGDQLTDVISATDGCQFGDVIIPVGSTYQPDDCTWCDCAAAGDRPMCMAQSCMAPACDNPQHVPGQCCPVCPDGCQYGDITIPVGSSHQPDDCTWCRCAAAGQRPMCAVQDCARPPCSNPEHVPGQCCPVCSQIDFLWPWHDLMDG</sequence>
<dbReference type="InterPro" id="IPR009030">
    <property type="entry name" value="Growth_fac_rcpt_cys_sf"/>
</dbReference>
<dbReference type="PROSITE" id="PS50184">
    <property type="entry name" value="VWFC_2"/>
    <property type="match status" value="2"/>
</dbReference>
<evidence type="ECO:0000256" key="1">
    <source>
        <dbReference type="ARBA" id="ARBA00023157"/>
    </source>
</evidence>
<dbReference type="Gene3D" id="4.10.40.20">
    <property type="match status" value="1"/>
</dbReference>
<reference evidence="5" key="1">
    <citation type="submission" date="2022-01" db="EMBL/GenBank/DDBJ databases">
        <authorList>
            <person name="Braso-Vives M."/>
        </authorList>
    </citation>
    <scope>NUCLEOTIDE SEQUENCE</scope>
</reference>
<dbReference type="GO" id="GO:0005886">
    <property type="term" value="C:plasma membrane"/>
    <property type="evidence" value="ECO:0007669"/>
    <property type="project" value="TreeGrafter"/>
</dbReference>
<evidence type="ECO:0000313" key="5">
    <source>
        <dbReference type="EMBL" id="CAH1261509.1"/>
    </source>
</evidence>
<dbReference type="InterPro" id="IPR000867">
    <property type="entry name" value="IGFBP-like"/>
</dbReference>
<dbReference type="Proteomes" id="UP000838412">
    <property type="component" value="Chromosome 4"/>
</dbReference>
<evidence type="ECO:0000313" key="6">
    <source>
        <dbReference type="Proteomes" id="UP000838412"/>
    </source>
</evidence>
<dbReference type="AlphaFoldDB" id="A0A8K0ESU1"/>
<keyword evidence="2" id="KW-0732">Signal</keyword>
<organism evidence="5 6">
    <name type="scientific">Branchiostoma lanceolatum</name>
    <name type="common">Common lancelet</name>
    <name type="synonym">Amphioxus lanceolatum</name>
    <dbReference type="NCBI Taxonomy" id="7740"/>
    <lineage>
        <taxon>Eukaryota</taxon>
        <taxon>Metazoa</taxon>
        <taxon>Chordata</taxon>
        <taxon>Cephalochordata</taxon>
        <taxon>Leptocardii</taxon>
        <taxon>Amphioxiformes</taxon>
        <taxon>Branchiostomatidae</taxon>
        <taxon>Branchiostoma</taxon>
    </lineage>
</organism>
<keyword evidence="1" id="KW-1015">Disulfide bond</keyword>
<dbReference type="PROSITE" id="PS51323">
    <property type="entry name" value="IGFBP_N_2"/>
    <property type="match status" value="1"/>
</dbReference>
<dbReference type="PROSITE" id="PS01208">
    <property type="entry name" value="VWFC_1"/>
    <property type="match status" value="2"/>
</dbReference>
<dbReference type="InterPro" id="IPR052624">
    <property type="entry name" value="CRIM1"/>
</dbReference>
<evidence type="ECO:0000259" key="4">
    <source>
        <dbReference type="PROSITE" id="PS51323"/>
    </source>
</evidence>
<feature type="domain" description="IGFBP N-terminal" evidence="4">
    <location>
        <begin position="22"/>
        <end position="85"/>
    </location>
</feature>
<proteinExistence type="predicted"/>
<dbReference type="SUPFAM" id="SSF57603">
    <property type="entry name" value="FnI-like domain"/>
    <property type="match status" value="2"/>
</dbReference>
<name>A0A8K0ESU1_BRALA</name>
<evidence type="ECO:0000256" key="2">
    <source>
        <dbReference type="SAM" id="SignalP"/>
    </source>
</evidence>
<dbReference type="Pfam" id="PF23334">
    <property type="entry name" value="VWC2L_2nd"/>
    <property type="match status" value="2"/>
</dbReference>
<dbReference type="PANTHER" id="PTHR46439:SF1">
    <property type="entry name" value="CYSTEINE-RICH MOTOR NEURON 1 PROTEIN"/>
    <property type="match status" value="1"/>
</dbReference>
<gene>
    <name evidence="5" type="primary">VWC2L</name>
    <name evidence="5" type="ORF">BLAG_LOCUS16912</name>
</gene>
<dbReference type="Pfam" id="PF00219">
    <property type="entry name" value="IGFBP"/>
    <property type="match status" value="1"/>
</dbReference>